<dbReference type="AlphaFoldDB" id="A0A5B7GHV1"/>
<name>A0A5B7GHV1_PORTR</name>
<reference evidence="3 4" key="1">
    <citation type="submission" date="2019-05" db="EMBL/GenBank/DDBJ databases">
        <title>Another draft genome of Portunus trituberculatus and its Hox gene families provides insights of decapod evolution.</title>
        <authorList>
            <person name="Jeong J.-H."/>
            <person name="Song I."/>
            <person name="Kim S."/>
            <person name="Choi T."/>
            <person name="Kim D."/>
            <person name="Ryu S."/>
            <person name="Kim W."/>
        </authorList>
    </citation>
    <scope>NUCLEOTIDE SEQUENCE [LARGE SCALE GENOMIC DNA]</scope>
    <source>
        <tissue evidence="3">Muscle</tissue>
    </source>
</reference>
<dbReference type="Proteomes" id="UP000324222">
    <property type="component" value="Unassembled WGS sequence"/>
</dbReference>
<gene>
    <name evidence="3" type="ORF">E2C01_050980</name>
</gene>
<evidence type="ECO:0000313" key="4">
    <source>
        <dbReference type="Proteomes" id="UP000324222"/>
    </source>
</evidence>
<feature type="signal peptide" evidence="2">
    <location>
        <begin position="1"/>
        <end position="32"/>
    </location>
</feature>
<keyword evidence="4" id="KW-1185">Reference proteome</keyword>
<evidence type="ECO:0008006" key="5">
    <source>
        <dbReference type="Google" id="ProtNLM"/>
    </source>
</evidence>
<sequence length="128" mass="13878">MHKFAILKHLCAIARLWLRTVLRGCGQNLVNGTQPYESPRRLSRYDATLFQEQQTQRKVVQSLVAESTASEEGVGAGGVRGTAGLGDTESRSPAPGQASLHGCRLHPPATPRPPRPSFVTLFSKSLTN</sequence>
<evidence type="ECO:0000313" key="3">
    <source>
        <dbReference type="EMBL" id="MPC57013.1"/>
    </source>
</evidence>
<keyword evidence="2" id="KW-0732">Signal</keyword>
<accession>A0A5B7GHV1</accession>
<dbReference type="EMBL" id="VSRR010014431">
    <property type="protein sequence ID" value="MPC57013.1"/>
    <property type="molecule type" value="Genomic_DNA"/>
</dbReference>
<organism evidence="3 4">
    <name type="scientific">Portunus trituberculatus</name>
    <name type="common">Swimming crab</name>
    <name type="synonym">Neptunus trituberculatus</name>
    <dbReference type="NCBI Taxonomy" id="210409"/>
    <lineage>
        <taxon>Eukaryota</taxon>
        <taxon>Metazoa</taxon>
        <taxon>Ecdysozoa</taxon>
        <taxon>Arthropoda</taxon>
        <taxon>Crustacea</taxon>
        <taxon>Multicrustacea</taxon>
        <taxon>Malacostraca</taxon>
        <taxon>Eumalacostraca</taxon>
        <taxon>Eucarida</taxon>
        <taxon>Decapoda</taxon>
        <taxon>Pleocyemata</taxon>
        <taxon>Brachyura</taxon>
        <taxon>Eubrachyura</taxon>
        <taxon>Portunoidea</taxon>
        <taxon>Portunidae</taxon>
        <taxon>Portuninae</taxon>
        <taxon>Portunus</taxon>
    </lineage>
</organism>
<evidence type="ECO:0000256" key="1">
    <source>
        <dbReference type="SAM" id="MobiDB-lite"/>
    </source>
</evidence>
<feature type="region of interest" description="Disordered" evidence="1">
    <location>
        <begin position="62"/>
        <end position="128"/>
    </location>
</feature>
<evidence type="ECO:0000256" key="2">
    <source>
        <dbReference type="SAM" id="SignalP"/>
    </source>
</evidence>
<feature type="compositionally biased region" description="Gly residues" evidence="1">
    <location>
        <begin position="74"/>
        <end position="84"/>
    </location>
</feature>
<proteinExistence type="predicted"/>
<protein>
    <recommendedName>
        <fullName evidence="5">Secreted protein</fullName>
    </recommendedName>
</protein>
<feature type="chain" id="PRO_5022773139" description="Secreted protein" evidence="2">
    <location>
        <begin position="33"/>
        <end position="128"/>
    </location>
</feature>
<comment type="caution">
    <text evidence="3">The sequence shown here is derived from an EMBL/GenBank/DDBJ whole genome shotgun (WGS) entry which is preliminary data.</text>
</comment>